<keyword evidence="1 4" id="KW-0808">Transferase</keyword>
<feature type="domain" description="N-acetyltransferase" evidence="3">
    <location>
        <begin position="2"/>
        <end position="148"/>
    </location>
</feature>
<evidence type="ECO:0000256" key="1">
    <source>
        <dbReference type="ARBA" id="ARBA00022679"/>
    </source>
</evidence>
<dbReference type="EMBL" id="AP018227">
    <property type="protein sequence ID" value="BAY86685.1"/>
    <property type="molecule type" value="Genomic_DNA"/>
</dbReference>
<sequence>MQAIRPLKSSDIEAVVKLWWETWNQTFPEIKHPHPYASWKARFQNDIAVRGNIWVAEVESYIVGFVVVMEEEKELNQLFVDSDYQNQGIGRVLMEKAKDICPQGLTLTTLQSNTKACLFYEKHDFQPGRLSKNKINGQPNIEYRWIPN</sequence>
<keyword evidence="2" id="KW-0012">Acyltransferase</keyword>
<dbReference type="CDD" id="cd04301">
    <property type="entry name" value="NAT_SF"/>
    <property type="match status" value="1"/>
</dbReference>
<dbReference type="SUPFAM" id="SSF55729">
    <property type="entry name" value="Acyl-CoA N-acyltransferases (Nat)"/>
    <property type="match status" value="1"/>
</dbReference>
<accession>A0A1Z4LZM4</accession>
<dbReference type="Proteomes" id="UP000218418">
    <property type="component" value="Chromosome"/>
</dbReference>
<evidence type="ECO:0000313" key="5">
    <source>
        <dbReference type="Proteomes" id="UP000218418"/>
    </source>
</evidence>
<evidence type="ECO:0000256" key="2">
    <source>
        <dbReference type="ARBA" id="ARBA00023315"/>
    </source>
</evidence>
<dbReference type="PANTHER" id="PTHR43800:SF1">
    <property type="entry name" value="PEPTIDYL-LYSINE N-ACETYLTRANSFERASE YJAB"/>
    <property type="match status" value="1"/>
</dbReference>
<gene>
    <name evidence="4" type="ORF">NIES267_61960</name>
</gene>
<dbReference type="OrthoDB" id="515782at2"/>
<evidence type="ECO:0000259" key="3">
    <source>
        <dbReference type="PROSITE" id="PS51186"/>
    </source>
</evidence>
<protein>
    <submittedName>
        <fullName evidence="4">GCN5-related N-acetyltransferase</fullName>
    </submittedName>
</protein>
<evidence type="ECO:0000313" key="4">
    <source>
        <dbReference type="EMBL" id="BAY86685.1"/>
    </source>
</evidence>
<dbReference type="AlphaFoldDB" id="A0A1Z4LZM4"/>
<dbReference type="GO" id="GO:0016747">
    <property type="term" value="F:acyltransferase activity, transferring groups other than amino-acyl groups"/>
    <property type="evidence" value="ECO:0007669"/>
    <property type="project" value="InterPro"/>
</dbReference>
<dbReference type="Gene3D" id="3.40.630.30">
    <property type="match status" value="1"/>
</dbReference>
<reference evidence="4 5" key="1">
    <citation type="submission" date="2017-06" db="EMBL/GenBank/DDBJ databases">
        <title>Genome sequencing of cyanobaciteial culture collection at National Institute for Environmental Studies (NIES).</title>
        <authorList>
            <person name="Hirose Y."/>
            <person name="Shimura Y."/>
            <person name="Fujisawa T."/>
            <person name="Nakamura Y."/>
            <person name="Kawachi M."/>
        </authorList>
    </citation>
    <scope>NUCLEOTIDE SEQUENCE [LARGE SCALE GENOMIC DNA]</scope>
    <source>
        <strain evidence="4 5">NIES-267</strain>
    </source>
</reference>
<dbReference type="InterPro" id="IPR016181">
    <property type="entry name" value="Acyl_CoA_acyltransferase"/>
</dbReference>
<keyword evidence="5" id="KW-1185">Reference proteome</keyword>
<dbReference type="PANTHER" id="PTHR43800">
    <property type="entry name" value="PEPTIDYL-LYSINE N-ACETYLTRANSFERASE YJAB"/>
    <property type="match status" value="1"/>
</dbReference>
<proteinExistence type="predicted"/>
<organism evidence="4 5">
    <name type="scientific">Calothrix parasitica NIES-267</name>
    <dbReference type="NCBI Taxonomy" id="1973488"/>
    <lineage>
        <taxon>Bacteria</taxon>
        <taxon>Bacillati</taxon>
        <taxon>Cyanobacteriota</taxon>
        <taxon>Cyanophyceae</taxon>
        <taxon>Nostocales</taxon>
        <taxon>Calotrichaceae</taxon>
        <taxon>Calothrix</taxon>
    </lineage>
</organism>
<dbReference type="Pfam" id="PF13508">
    <property type="entry name" value="Acetyltransf_7"/>
    <property type="match status" value="1"/>
</dbReference>
<dbReference type="InterPro" id="IPR000182">
    <property type="entry name" value="GNAT_dom"/>
</dbReference>
<name>A0A1Z4LZM4_9CYAN</name>
<dbReference type="PROSITE" id="PS51186">
    <property type="entry name" value="GNAT"/>
    <property type="match status" value="1"/>
</dbReference>